<dbReference type="Gene3D" id="3.30.70.330">
    <property type="match status" value="1"/>
</dbReference>
<dbReference type="Proteomes" id="UP000789375">
    <property type="component" value="Unassembled WGS sequence"/>
</dbReference>
<keyword evidence="4" id="KW-1185">Reference proteome</keyword>
<dbReference type="Pfam" id="PF00076">
    <property type="entry name" value="RRM_1"/>
    <property type="match status" value="1"/>
</dbReference>
<feature type="domain" description="RRM" evidence="2">
    <location>
        <begin position="93"/>
        <end position="165"/>
    </location>
</feature>
<dbReference type="GO" id="GO:0003723">
    <property type="term" value="F:RNA binding"/>
    <property type="evidence" value="ECO:0007669"/>
    <property type="project" value="UniProtKB-UniRule"/>
</dbReference>
<keyword evidence="1" id="KW-0694">RNA-binding</keyword>
<dbReference type="InterPro" id="IPR035979">
    <property type="entry name" value="RBD_domain_sf"/>
</dbReference>
<comment type="caution">
    <text evidence="3">The sequence shown here is derived from an EMBL/GenBank/DDBJ whole genome shotgun (WGS) entry which is preliminary data.</text>
</comment>
<dbReference type="PROSITE" id="PS50102">
    <property type="entry name" value="RRM"/>
    <property type="match status" value="1"/>
</dbReference>
<dbReference type="SMART" id="SM00360">
    <property type="entry name" value="RRM"/>
    <property type="match status" value="1"/>
</dbReference>
<evidence type="ECO:0000313" key="3">
    <source>
        <dbReference type="EMBL" id="CAG8665174.1"/>
    </source>
</evidence>
<sequence>MSSNDKSCCRNCAVLKAQLEQQEDAAARYLKFIQSQNELIQFLSQNKSTLEASSPRRHFSQYAYEQNYNGSDASYDQGIRRARGKQIQMTKDCRAFIGSITSDIDKDSLKHCLEEAFGPVDSIDIISSKACAFADFASPTAYHNAVSEGAVLVNGIALSVERVRKPKPRK</sequence>
<evidence type="ECO:0000256" key="1">
    <source>
        <dbReference type="PROSITE-ProRule" id="PRU00176"/>
    </source>
</evidence>
<protein>
    <submittedName>
        <fullName evidence="3">9938_t:CDS:1</fullName>
    </submittedName>
</protein>
<dbReference type="SUPFAM" id="SSF54928">
    <property type="entry name" value="RNA-binding domain, RBD"/>
    <property type="match status" value="1"/>
</dbReference>
<organism evidence="3 4">
    <name type="scientific">Funneliformis mosseae</name>
    <name type="common">Endomycorrhizal fungus</name>
    <name type="synonym">Glomus mosseae</name>
    <dbReference type="NCBI Taxonomy" id="27381"/>
    <lineage>
        <taxon>Eukaryota</taxon>
        <taxon>Fungi</taxon>
        <taxon>Fungi incertae sedis</taxon>
        <taxon>Mucoromycota</taxon>
        <taxon>Glomeromycotina</taxon>
        <taxon>Glomeromycetes</taxon>
        <taxon>Glomerales</taxon>
        <taxon>Glomeraceae</taxon>
        <taxon>Funneliformis</taxon>
    </lineage>
</organism>
<name>A0A9N9HCK2_FUNMO</name>
<accession>A0A9N9HCK2</accession>
<evidence type="ECO:0000259" key="2">
    <source>
        <dbReference type="PROSITE" id="PS50102"/>
    </source>
</evidence>
<gene>
    <name evidence="3" type="ORF">FMOSSE_LOCUS12133</name>
</gene>
<dbReference type="EMBL" id="CAJVPP010005442">
    <property type="protein sequence ID" value="CAG8665174.1"/>
    <property type="molecule type" value="Genomic_DNA"/>
</dbReference>
<evidence type="ECO:0000313" key="4">
    <source>
        <dbReference type="Proteomes" id="UP000789375"/>
    </source>
</evidence>
<reference evidence="3" key="1">
    <citation type="submission" date="2021-06" db="EMBL/GenBank/DDBJ databases">
        <authorList>
            <person name="Kallberg Y."/>
            <person name="Tangrot J."/>
            <person name="Rosling A."/>
        </authorList>
    </citation>
    <scope>NUCLEOTIDE SEQUENCE</scope>
    <source>
        <strain evidence="3">87-6 pot B 2015</strain>
    </source>
</reference>
<dbReference type="InterPro" id="IPR000504">
    <property type="entry name" value="RRM_dom"/>
</dbReference>
<dbReference type="AlphaFoldDB" id="A0A9N9HCK2"/>
<proteinExistence type="predicted"/>
<dbReference type="InterPro" id="IPR012677">
    <property type="entry name" value="Nucleotide-bd_a/b_plait_sf"/>
</dbReference>